<dbReference type="AlphaFoldDB" id="A0A6A6RMR8"/>
<dbReference type="Proteomes" id="UP000799753">
    <property type="component" value="Unassembled WGS sequence"/>
</dbReference>
<name>A0A6A6RMR8_9PLEO</name>
<reference evidence="2" key="1">
    <citation type="journal article" date="2020" name="Stud. Mycol.">
        <title>101 Dothideomycetes genomes: a test case for predicting lifestyles and emergence of pathogens.</title>
        <authorList>
            <person name="Haridas S."/>
            <person name="Albert R."/>
            <person name="Binder M."/>
            <person name="Bloem J."/>
            <person name="Labutti K."/>
            <person name="Salamov A."/>
            <person name="Andreopoulos B."/>
            <person name="Baker S."/>
            <person name="Barry K."/>
            <person name="Bills G."/>
            <person name="Bluhm B."/>
            <person name="Cannon C."/>
            <person name="Castanera R."/>
            <person name="Culley D."/>
            <person name="Daum C."/>
            <person name="Ezra D."/>
            <person name="Gonzalez J."/>
            <person name="Henrissat B."/>
            <person name="Kuo A."/>
            <person name="Liang C."/>
            <person name="Lipzen A."/>
            <person name="Lutzoni F."/>
            <person name="Magnuson J."/>
            <person name="Mondo S."/>
            <person name="Nolan M."/>
            <person name="Ohm R."/>
            <person name="Pangilinan J."/>
            <person name="Park H.-J."/>
            <person name="Ramirez L."/>
            <person name="Alfaro M."/>
            <person name="Sun H."/>
            <person name="Tritt A."/>
            <person name="Yoshinaga Y."/>
            <person name="Zwiers L.-H."/>
            <person name="Turgeon B."/>
            <person name="Goodwin S."/>
            <person name="Spatafora J."/>
            <person name="Crous P."/>
            <person name="Grigoriev I."/>
        </authorList>
    </citation>
    <scope>NUCLEOTIDE SEQUENCE</scope>
    <source>
        <strain evidence="2">CBS 473.64</strain>
    </source>
</reference>
<feature type="compositionally biased region" description="Polar residues" evidence="1">
    <location>
        <begin position="149"/>
        <end position="169"/>
    </location>
</feature>
<gene>
    <name evidence="2" type="ORF">P280DRAFT_522635</name>
</gene>
<keyword evidence="3" id="KW-1185">Reference proteome</keyword>
<organism evidence="2 3">
    <name type="scientific">Massarina eburnea CBS 473.64</name>
    <dbReference type="NCBI Taxonomy" id="1395130"/>
    <lineage>
        <taxon>Eukaryota</taxon>
        <taxon>Fungi</taxon>
        <taxon>Dikarya</taxon>
        <taxon>Ascomycota</taxon>
        <taxon>Pezizomycotina</taxon>
        <taxon>Dothideomycetes</taxon>
        <taxon>Pleosporomycetidae</taxon>
        <taxon>Pleosporales</taxon>
        <taxon>Massarineae</taxon>
        <taxon>Massarinaceae</taxon>
        <taxon>Massarina</taxon>
    </lineage>
</organism>
<proteinExistence type="predicted"/>
<dbReference type="EMBL" id="MU006802">
    <property type="protein sequence ID" value="KAF2635861.1"/>
    <property type="molecule type" value="Genomic_DNA"/>
</dbReference>
<protein>
    <submittedName>
        <fullName evidence="2">Uncharacterized protein</fullName>
    </submittedName>
</protein>
<feature type="region of interest" description="Disordered" evidence="1">
    <location>
        <begin position="148"/>
        <end position="169"/>
    </location>
</feature>
<accession>A0A6A6RMR8</accession>
<evidence type="ECO:0000313" key="3">
    <source>
        <dbReference type="Proteomes" id="UP000799753"/>
    </source>
</evidence>
<sequence>MKKGIVAAAQYEGFRAVSDTWQEDAISDGVTASPDLVASECCGGPGHERVQMHGATAPQSTLPPADGPLKRTVAAAADRHNYWRAALVLECFASNQNLGQLHHLHRPPSGQLAIVDSVNSHTLCAASPSAGLLPGLFSLSIGPAGDYDTSWQRSRQGQEEPSTPRLSST</sequence>
<evidence type="ECO:0000256" key="1">
    <source>
        <dbReference type="SAM" id="MobiDB-lite"/>
    </source>
</evidence>
<evidence type="ECO:0000313" key="2">
    <source>
        <dbReference type="EMBL" id="KAF2635861.1"/>
    </source>
</evidence>